<evidence type="ECO:0000313" key="3">
    <source>
        <dbReference type="Proteomes" id="UP000199387"/>
    </source>
</evidence>
<name>A0A1G6HPN2_9BACL</name>
<evidence type="ECO:0000259" key="1">
    <source>
        <dbReference type="PROSITE" id="PS51704"/>
    </source>
</evidence>
<accession>A0A1G6HPN2</accession>
<dbReference type="RefSeq" id="WP_091565455.1">
    <property type="nucleotide sequence ID" value="NZ_FMZA01000001.1"/>
</dbReference>
<dbReference type="InterPro" id="IPR030395">
    <property type="entry name" value="GP_PDE_dom"/>
</dbReference>
<reference evidence="2 3" key="1">
    <citation type="submission" date="2016-10" db="EMBL/GenBank/DDBJ databases">
        <authorList>
            <person name="de Groot N.N."/>
        </authorList>
    </citation>
    <scope>NUCLEOTIDE SEQUENCE [LARGE SCALE GENOMIC DNA]</scope>
    <source>
        <strain evidence="2 3">DSM 45514</strain>
    </source>
</reference>
<dbReference type="GO" id="GO:0006629">
    <property type="term" value="P:lipid metabolic process"/>
    <property type="evidence" value="ECO:0007669"/>
    <property type="project" value="InterPro"/>
</dbReference>
<keyword evidence="3" id="KW-1185">Reference proteome</keyword>
<dbReference type="Proteomes" id="UP000199387">
    <property type="component" value="Unassembled WGS sequence"/>
</dbReference>
<dbReference type="SUPFAM" id="SSF51695">
    <property type="entry name" value="PLC-like phosphodiesterases"/>
    <property type="match status" value="1"/>
</dbReference>
<dbReference type="PROSITE" id="PS51704">
    <property type="entry name" value="GP_PDE"/>
    <property type="match status" value="1"/>
</dbReference>
<gene>
    <name evidence="2" type="ORF">SAMN04488112_101137</name>
</gene>
<dbReference type="PROSITE" id="PS50007">
    <property type="entry name" value="PIPLC_X_DOMAIN"/>
    <property type="match status" value="1"/>
</dbReference>
<dbReference type="CDD" id="cd08563">
    <property type="entry name" value="GDPD_TtGDE_like"/>
    <property type="match status" value="1"/>
</dbReference>
<dbReference type="PANTHER" id="PTHR46211">
    <property type="entry name" value="GLYCEROPHOSPHORYL DIESTER PHOSPHODIESTERASE"/>
    <property type="match status" value="1"/>
</dbReference>
<feature type="domain" description="GP-PDE" evidence="1">
    <location>
        <begin position="4"/>
        <end position="240"/>
    </location>
</feature>
<dbReference type="AlphaFoldDB" id="A0A1G6HPN2"/>
<dbReference type="PANTHER" id="PTHR46211:SF1">
    <property type="entry name" value="GLYCEROPHOSPHODIESTER PHOSPHODIESTERASE, CYTOPLASMIC"/>
    <property type="match status" value="1"/>
</dbReference>
<protein>
    <submittedName>
        <fullName evidence="2">Glycerophosphoryl diester phosphodiesterase</fullName>
    </submittedName>
</protein>
<organism evidence="2 3">
    <name type="scientific">Melghirimyces thermohalophilus</name>
    <dbReference type="NCBI Taxonomy" id="1236220"/>
    <lineage>
        <taxon>Bacteria</taxon>
        <taxon>Bacillati</taxon>
        <taxon>Bacillota</taxon>
        <taxon>Bacilli</taxon>
        <taxon>Bacillales</taxon>
        <taxon>Thermoactinomycetaceae</taxon>
        <taxon>Melghirimyces</taxon>
    </lineage>
</organism>
<dbReference type="EMBL" id="FMZA01000001">
    <property type="protein sequence ID" value="SDB96098.1"/>
    <property type="molecule type" value="Genomic_DNA"/>
</dbReference>
<dbReference type="Gene3D" id="3.20.20.190">
    <property type="entry name" value="Phosphatidylinositol (PI) phosphodiesterase"/>
    <property type="match status" value="1"/>
</dbReference>
<dbReference type="InterPro" id="IPR017946">
    <property type="entry name" value="PLC-like_Pdiesterase_TIM-brl"/>
</dbReference>
<sequence length="244" mass="27519">MKDLQVIAHRGFSAVAPENTMAAFRQAAEAGADGIELDVHLTKDGEVVVIHDYTVKRTTDGTGWVRELTLEELRRLDAGSWFGEAFRGEKIPTLDEVLRWVADRDLSINIELKNLKFPEPGLEEAVAERIVRYGRAERTIISSFHHASLQQMKERLPQLDTAILYMANLVEPWAYTRGAKATSMHPYSPTVTAETVNGCRKAGLPLRPFTVNKVKEMRRLIRLGVDGIITDQVERLRDVLREEG</sequence>
<dbReference type="GO" id="GO:0008081">
    <property type="term" value="F:phosphoric diester hydrolase activity"/>
    <property type="evidence" value="ECO:0007669"/>
    <property type="project" value="InterPro"/>
</dbReference>
<proteinExistence type="predicted"/>
<dbReference type="Pfam" id="PF03009">
    <property type="entry name" value="GDPD"/>
    <property type="match status" value="1"/>
</dbReference>
<dbReference type="STRING" id="1236220.SAMN04488112_101137"/>
<evidence type="ECO:0000313" key="2">
    <source>
        <dbReference type="EMBL" id="SDB96098.1"/>
    </source>
</evidence>
<dbReference type="OrthoDB" id="384721at2"/>